<dbReference type="PANTHER" id="PTHR32097">
    <property type="entry name" value="CAMP-BINDING PROTEIN 1-RELATED"/>
    <property type="match status" value="1"/>
</dbReference>
<reference evidence="2 4" key="2">
    <citation type="submission" date="2019-03" db="EMBL/GenBank/DDBJ databases">
        <title>Genomic Encyclopedia of Type Strains, Phase IV (KMG-IV): sequencing the most valuable type-strain genomes for metagenomic binning, comparative biology and taxonomic classification.</title>
        <authorList>
            <person name="Goeker M."/>
        </authorList>
    </citation>
    <scope>NUCLEOTIDE SEQUENCE [LARGE SCALE GENOMIC DNA]</scope>
    <source>
        <strain evidence="2 4">DSM 20580</strain>
    </source>
</reference>
<evidence type="ECO:0000313" key="1">
    <source>
        <dbReference type="EMBL" id="STX09617.1"/>
    </source>
</evidence>
<protein>
    <recommendedName>
        <fullName evidence="5">Cytoplasmic protein</fullName>
    </recommendedName>
</protein>
<dbReference type="EMBL" id="UGNP01000001">
    <property type="protein sequence ID" value="STX09617.1"/>
    <property type="molecule type" value="Genomic_DNA"/>
</dbReference>
<sequence length="705" mass="81861">MTTENYILLKTKNKIHIHESKYVLNEPLLATALMNIEQLGYTFSTKMIERLRTLSDDQFKALIQQLEEQLITLVGADVEYEPFYPNFPKQVVDLDLASLYFNAIMHYSTNARIDFQKKARRKLIERHKLTIIDLAEEDEFEQLITQLLASKSSISQSNFEILDEAIQQLPNPMTFIPEEMPNKEIMAFAIASLLKKGKVEPSQLMHYFKTPTDVLRFAVARSEGDVSLKEAPHFISFKRSERRLILTILESINGQNEEFLRYKEYWVRLAERLHPGEHKDKYPHTFDVITKLRNHIKIETFNRRIEKEIASRDLSKVLAILSTRPGEFARRLNHILRSFNEHPQIAYAFSKVANEVSTPVLLQLRQFFINSKNQKDVRSFLPKGNAAKMYVIEQNQAPLKGSEAKTIIAICELNLKVRFSQLKPLGKVYLCKSLKNMTVPLTMRSSSQSLHTLARGSRMKLDDQHILRMFIHWKNLDMSPEFEDEEDCRVDIDLSASFYDEDFKIKGNISYYDLKNKFGIHSGDIVDAPNGAAEFIDLNLKKLKKRGIRYVVAQVYSYNRAPFYEIPKLYMGWMAREKANRGELFEPATVRQKFSLTHNETKAMPFVIDVKEDELIWLDTVMTDAQNSISNNYYDDCNIVDRHLQAVVSEVRPNLYDLLKMHVDARGERVKSKDEAEILFVSEKEDTTKQQVTPQDVSTILADYL</sequence>
<dbReference type="Proteomes" id="UP000254330">
    <property type="component" value="Unassembled WGS sequence"/>
</dbReference>
<accession>A0A8B4QA83</accession>
<dbReference type="AlphaFoldDB" id="A0A8B4QA83"/>
<name>A0A8B4QA83_9BACL</name>
<evidence type="ECO:0000313" key="2">
    <source>
        <dbReference type="EMBL" id="TDR34993.1"/>
    </source>
</evidence>
<dbReference type="InterPro" id="IPR003325">
    <property type="entry name" value="TerD"/>
</dbReference>
<evidence type="ECO:0008006" key="5">
    <source>
        <dbReference type="Google" id="ProtNLM"/>
    </source>
</evidence>
<dbReference type="EMBL" id="SNZG01000033">
    <property type="protein sequence ID" value="TDR34993.1"/>
    <property type="molecule type" value="Genomic_DNA"/>
</dbReference>
<comment type="caution">
    <text evidence="1">The sequence shown here is derived from an EMBL/GenBank/DDBJ whole genome shotgun (WGS) entry which is preliminary data.</text>
</comment>
<dbReference type="Gene3D" id="2.60.60.30">
    <property type="entry name" value="sav2460 like domains"/>
    <property type="match status" value="1"/>
</dbReference>
<dbReference type="PANTHER" id="PTHR32097:SF18">
    <property type="entry name" value="RING-TYPE DOMAIN-CONTAINING PROTEIN"/>
    <property type="match status" value="1"/>
</dbReference>
<dbReference type="OrthoDB" id="415622at2"/>
<evidence type="ECO:0000313" key="4">
    <source>
        <dbReference type="Proteomes" id="UP000294641"/>
    </source>
</evidence>
<dbReference type="RefSeq" id="WP_109350438.1">
    <property type="nucleotide sequence ID" value="NZ_BJUE01000033.1"/>
</dbReference>
<keyword evidence="4" id="KW-1185">Reference proteome</keyword>
<gene>
    <name evidence="2" type="ORF">DFR61_13328</name>
    <name evidence="1" type="ORF">NCTC10597_01305</name>
</gene>
<evidence type="ECO:0000313" key="3">
    <source>
        <dbReference type="Proteomes" id="UP000254330"/>
    </source>
</evidence>
<dbReference type="CDD" id="cd06974">
    <property type="entry name" value="TerD_like"/>
    <property type="match status" value="1"/>
</dbReference>
<reference evidence="1 3" key="1">
    <citation type="submission" date="2018-06" db="EMBL/GenBank/DDBJ databases">
        <authorList>
            <consortium name="Pathogen Informatics"/>
            <person name="Doyle S."/>
        </authorList>
    </citation>
    <scope>NUCLEOTIDE SEQUENCE [LARGE SCALE GENOMIC DNA]</scope>
    <source>
        <strain evidence="1 3">NCTC10597</strain>
    </source>
</reference>
<dbReference type="Proteomes" id="UP000294641">
    <property type="component" value="Unassembled WGS sequence"/>
</dbReference>
<organism evidence="1 3">
    <name type="scientific">Kurthia zopfii</name>
    <dbReference type="NCBI Taxonomy" id="1650"/>
    <lineage>
        <taxon>Bacteria</taxon>
        <taxon>Bacillati</taxon>
        <taxon>Bacillota</taxon>
        <taxon>Bacilli</taxon>
        <taxon>Bacillales</taxon>
        <taxon>Caryophanaceae</taxon>
        <taxon>Kurthia</taxon>
    </lineage>
</organism>
<dbReference type="InterPro" id="IPR051324">
    <property type="entry name" value="Stress/Tellurium_Resist"/>
</dbReference>
<proteinExistence type="predicted"/>